<accession>A0A7S2PLY0</accession>
<dbReference type="EC" id="3.4.22.49" evidence="2"/>
<keyword evidence="4" id="KW-0159">Chromosome partition</keyword>
<keyword evidence="3" id="KW-0378">Hydrolase</keyword>
<dbReference type="GO" id="GO:0006508">
    <property type="term" value="P:proteolysis"/>
    <property type="evidence" value="ECO:0007669"/>
    <property type="project" value="InterPro"/>
</dbReference>
<dbReference type="PANTHER" id="PTHR12792:SF0">
    <property type="entry name" value="SEPARIN"/>
    <property type="match status" value="1"/>
</dbReference>
<evidence type="ECO:0000256" key="4">
    <source>
        <dbReference type="ARBA" id="ARBA00022829"/>
    </source>
</evidence>
<evidence type="ECO:0000313" key="6">
    <source>
        <dbReference type="EMBL" id="CAD9605820.1"/>
    </source>
</evidence>
<feature type="domain" description="Peptidase C50" evidence="5">
    <location>
        <begin position="61"/>
        <end position="171"/>
    </location>
</feature>
<gene>
    <name evidence="6" type="ORF">SMAR0320_LOCUS11986</name>
</gene>
<evidence type="ECO:0000259" key="5">
    <source>
        <dbReference type="PROSITE" id="PS51700"/>
    </source>
</evidence>
<organism evidence="6">
    <name type="scientific">Skeletonema marinoi</name>
    <dbReference type="NCBI Taxonomy" id="267567"/>
    <lineage>
        <taxon>Eukaryota</taxon>
        <taxon>Sar</taxon>
        <taxon>Stramenopiles</taxon>
        <taxon>Ochrophyta</taxon>
        <taxon>Bacillariophyta</taxon>
        <taxon>Coscinodiscophyceae</taxon>
        <taxon>Thalassiosirophycidae</taxon>
        <taxon>Thalassiosirales</taxon>
        <taxon>Skeletonemataceae</taxon>
        <taxon>Skeletonema</taxon>
        <taxon>Skeletonema marinoi-dohrnii complex</taxon>
    </lineage>
</organism>
<protein>
    <recommendedName>
        <fullName evidence="2">separase</fullName>
        <ecNumber evidence="2">3.4.22.49</ecNumber>
    </recommendedName>
</protein>
<evidence type="ECO:0000256" key="3">
    <source>
        <dbReference type="ARBA" id="ARBA00022801"/>
    </source>
</evidence>
<sequence length="265" mass="29318">MPCIEQQSLAEHCTILILDEHLQRFPFESMDMFAGKAVTRVPSLPFVFATLMERESLTVEPDSISYVLDPESNLSETASNLGPALNNLASSRGWEWNGVIGEMPTPEFMTEILQREHGMFLYCGHGGGEKFFSRSQVEAIMTSRNDGVRGCRPPVVLMGCSSGKLQSVNCPKENSTSQRYPIYYEPEGIALSYLIAGSPCVVGNLWDVTDRDIDRYCLTLMEDFVKGQGDSLAKCVAEARRACKLRYIVGSAPICYGVPLTCSSR</sequence>
<name>A0A7S2PLY0_9STRA</name>
<dbReference type="Pfam" id="PF03568">
    <property type="entry name" value="Separin_C"/>
    <property type="match status" value="1"/>
</dbReference>
<dbReference type="GO" id="GO:0051307">
    <property type="term" value="P:meiotic chromosome separation"/>
    <property type="evidence" value="ECO:0007669"/>
    <property type="project" value="TreeGrafter"/>
</dbReference>
<comment type="catalytic activity">
    <reaction evidence="1">
        <text>All bonds known to be hydrolyzed by this endopeptidase have arginine in P1 and an acidic residue in P4. P6 is often occupied by an acidic residue or by a hydroxy-amino-acid residue, the phosphorylation of which enhances cleavage.</text>
        <dbReference type="EC" id="3.4.22.49"/>
    </reaction>
</comment>
<dbReference type="GO" id="GO:0072686">
    <property type="term" value="C:mitotic spindle"/>
    <property type="evidence" value="ECO:0007669"/>
    <property type="project" value="TreeGrafter"/>
</dbReference>
<dbReference type="InterPro" id="IPR005314">
    <property type="entry name" value="Peptidase_C50"/>
</dbReference>
<evidence type="ECO:0000256" key="2">
    <source>
        <dbReference type="ARBA" id="ARBA00012489"/>
    </source>
</evidence>
<dbReference type="EMBL" id="HBGZ01016751">
    <property type="protein sequence ID" value="CAD9605820.1"/>
    <property type="molecule type" value="Transcribed_RNA"/>
</dbReference>
<dbReference type="InterPro" id="IPR030397">
    <property type="entry name" value="SEPARIN_core_dom"/>
</dbReference>
<dbReference type="AlphaFoldDB" id="A0A7S2PLY0"/>
<dbReference type="GO" id="GO:0004197">
    <property type="term" value="F:cysteine-type endopeptidase activity"/>
    <property type="evidence" value="ECO:0007669"/>
    <property type="project" value="InterPro"/>
</dbReference>
<dbReference type="GO" id="GO:0005737">
    <property type="term" value="C:cytoplasm"/>
    <property type="evidence" value="ECO:0007669"/>
    <property type="project" value="TreeGrafter"/>
</dbReference>
<evidence type="ECO:0000256" key="1">
    <source>
        <dbReference type="ARBA" id="ARBA00000451"/>
    </source>
</evidence>
<dbReference type="GO" id="GO:0005634">
    <property type="term" value="C:nucleus"/>
    <property type="evidence" value="ECO:0007669"/>
    <property type="project" value="InterPro"/>
</dbReference>
<reference evidence="6" key="1">
    <citation type="submission" date="2021-01" db="EMBL/GenBank/DDBJ databases">
        <authorList>
            <person name="Corre E."/>
            <person name="Pelletier E."/>
            <person name="Niang G."/>
            <person name="Scheremetjew M."/>
            <person name="Finn R."/>
            <person name="Kale V."/>
            <person name="Holt S."/>
            <person name="Cochrane G."/>
            <person name="Meng A."/>
            <person name="Brown T."/>
            <person name="Cohen L."/>
        </authorList>
    </citation>
    <scope>NUCLEOTIDE SEQUENCE</scope>
    <source>
        <strain evidence="6">SM1012Den-03</strain>
    </source>
</reference>
<proteinExistence type="predicted"/>
<dbReference type="PANTHER" id="PTHR12792">
    <property type="entry name" value="EXTRA SPINDLE POLES 1-RELATED"/>
    <property type="match status" value="1"/>
</dbReference>
<dbReference type="PROSITE" id="PS51700">
    <property type="entry name" value="SEPARIN"/>
    <property type="match status" value="1"/>
</dbReference>